<evidence type="ECO:0000313" key="1">
    <source>
        <dbReference type="EMBL" id="CAG6659350.1"/>
    </source>
</evidence>
<sequence length="106" mass="12045">MSVISEFIVSKRSLGTLLVKFFFKFFNTCHRHRRWTRSFENPSVIAFIRAGLSSVMTVAMLSAPPRSFRAEKKKVNVAASDLLVKRWATGQPLLLSSTIIHVNSLY</sequence>
<accession>A0A8D8RXU3</accession>
<organism evidence="1">
    <name type="scientific">Cacopsylla melanoneura</name>
    <dbReference type="NCBI Taxonomy" id="428564"/>
    <lineage>
        <taxon>Eukaryota</taxon>
        <taxon>Metazoa</taxon>
        <taxon>Ecdysozoa</taxon>
        <taxon>Arthropoda</taxon>
        <taxon>Hexapoda</taxon>
        <taxon>Insecta</taxon>
        <taxon>Pterygota</taxon>
        <taxon>Neoptera</taxon>
        <taxon>Paraneoptera</taxon>
        <taxon>Hemiptera</taxon>
        <taxon>Sternorrhyncha</taxon>
        <taxon>Psylloidea</taxon>
        <taxon>Psyllidae</taxon>
        <taxon>Psyllinae</taxon>
        <taxon>Cacopsylla</taxon>
    </lineage>
</organism>
<proteinExistence type="predicted"/>
<dbReference type="EMBL" id="HBUF01193915">
    <property type="protein sequence ID" value="CAG6659350.1"/>
    <property type="molecule type" value="Transcribed_RNA"/>
</dbReference>
<dbReference type="AlphaFoldDB" id="A0A8D8RXU3"/>
<reference evidence="1" key="1">
    <citation type="submission" date="2021-05" db="EMBL/GenBank/DDBJ databases">
        <authorList>
            <person name="Alioto T."/>
            <person name="Alioto T."/>
            <person name="Gomez Garrido J."/>
        </authorList>
    </citation>
    <scope>NUCLEOTIDE SEQUENCE</scope>
</reference>
<protein>
    <submittedName>
        <fullName evidence="1">Uncharacterized protein</fullName>
    </submittedName>
</protein>
<name>A0A8D8RXU3_9HEMI</name>